<feature type="transmembrane region" description="Helical" evidence="1">
    <location>
        <begin position="6"/>
        <end position="24"/>
    </location>
</feature>
<reference evidence="2 3" key="1">
    <citation type="submission" date="2020-04" db="EMBL/GenBank/DDBJ databases">
        <title>MicrobeNet Type strains.</title>
        <authorList>
            <person name="Nicholson A.C."/>
        </authorList>
    </citation>
    <scope>NUCLEOTIDE SEQUENCE [LARGE SCALE GENOMIC DNA]</scope>
    <source>
        <strain evidence="2 3">DSM 44113</strain>
    </source>
</reference>
<keyword evidence="3" id="KW-1185">Reference proteome</keyword>
<sequence>MQAQAWIALGAALAAFVIAIVTLAQKHRADNRKEWWVRFQWALALAFSGTEAEQSFGWRILEDLTASPLITGTESGLVTMVGDMRTVDENDMDPEGQEGME</sequence>
<keyword evidence="1" id="KW-1133">Transmembrane helix</keyword>
<dbReference type="Proteomes" id="UP000582646">
    <property type="component" value="Unassembled WGS sequence"/>
</dbReference>
<keyword evidence="1" id="KW-0812">Transmembrane</keyword>
<evidence type="ECO:0000256" key="1">
    <source>
        <dbReference type="SAM" id="Phobius"/>
    </source>
</evidence>
<name>A0A846WZ97_9ACTN</name>
<organism evidence="2 3">
    <name type="scientific">Tsukamurella spumae</name>
    <dbReference type="NCBI Taxonomy" id="44753"/>
    <lineage>
        <taxon>Bacteria</taxon>
        <taxon>Bacillati</taxon>
        <taxon>Actinomycetota</taxon>
        <taxon>Actinomycetes</taxon>
        <taxon>Mycobacteriales</taxon>
        <taxon>Tsukamurellaceae</taxon>
        <taxon>Tsukamurella</taxon>
    </lineage>
</organism>
<dbReference type="RefSeq" id="WP_168544203.1">
    <property type="nucleotide sequence ID" value="NZ_BAAAKS010000025.1"/>
</dbReference>
<protein>
    <submittedName>
        <fullName evidence="2">Uncharacterized protein</fullName>
    </submittedName>
</protein>
<comment type="caution">
    <text evidence="2">The sequence shown here is derived from an EMBL/GenBank/DDBJ whole genome shotgun (WGS) entry which is preliminary data.</text>
</comment>
<gene>
    <name evidence="2" type="ORF">HF999_01640</name>
</gene>
<accession>A0A846WZ97</accession>
<dbReference type="AlphaFoldDB" id="A0A846WZ97"/>
<evidence type="ECO:0000313" key="3">
    <source>
        <dbReference type="Proteomes" id="UP000582646"/>
    </source>
</evidence>
<keyword evidence="1" id="KW-0472">Membrane</keyword>
<dbReference type="EMBL" id="JAAXOQ010000002">
    <property type="protein sequence ID" value="NKY17080.1"/>
    <property type="molecule type" value="Genomic_DNA"/>
</dbReference>
<evidence type="ECO:0000313" key="2">
    <source>
        <dbReference type="EMBL" id="NKY17080.1"/>
    </source>
</evidence>
<proteinExistence type="predicted"/>